<dbReference type="AlphaFoldDB" id="A0A366HI91"/>
<reference evidence="2 3" key="1">
    <citation type="submission" date="2018-06" db="EMBL/GenBank/DDBJ databases">
        <title>Genomic Encyclopedia of Type Strains, Phase IV (KMG-IV): sequencing the most valuable type-strain genomes for metagenomic binning, comparative biology and taxonomic classification.</title>
        <authorList>
            <person name="Goeker M."/>
        </authorList>
    </citation>
    <scope>NUCLEOTIDE SEQUENCE [LARGE SCALE GENOMIC DNA]</scope>
    <source>
        <strain evidence="2 3">DSM 25532</strain>
    </source>
</reference>
<evidence type="ECO:0000313" key="3">
    <source>
        <dbReference type="Proteomes" id="UP000253426"/>
    </source>
</evidence>
<protein>
    <submittedName>
        <fullName evidence="2">Uncharacterized protein</fullName>
    </submittedName>
</protein>
<dbReference type="EMBL" id="QNRR01000006">
    <property type="protein sequence ID" value="RBP42431.1"/>
    <property type="molecule type" value="Genomic_DNA"/>
</dbReference>
<feature type="compositionally biased region" description="Pro residues" evidence="1">
    <location>
        <begin position="21"/>
        <end position="31"/>
    </location>
</feature>
<accession>A0A366HI91</accession>
<proteinExistence type="predicted"/>
<sequence>MKLFSKSFWSKRSAPAKTSPTPEPKQEPTPAPVDISKLHGKAKAAAILNERMRTADARAALERAEASTKAEKQEQARTKLNEHVVKQGQLSTKRARESYFRLHRADIDTAIRESGQNSNTWYATFLA</sequence>
<keyword evidence="3" id="KW-1185">Reference proteome</keyword>
<feature type="region of interest" description="Disordered" evidence="1">
    <location>
        <begin position="1"/>
        <end position="37"/>
    </location>
</feature>
<comment type="caution">
    <text evidence="2">The sequence shown here is derived from an EMBL/GenBank/DDBJ whole genome shotgun (WGS) entry which is preliminary data.</text>
</comment>
<dbReference type="Proteomes" id="UP000253426">
    <property type="component" value="Unassembled WGS sequence"/>
</dbReference>
<evidence type="ECO:0000256" key="1">
    <source>
        <dbReference type="SAM" id="MobiDB-lite"/>
    </source>
</evidence>
<gene>
    <name evidence="2" type="ORF">DES53_106138</name>
</gene>
<feature type="compositionally biased region" description="Basic and acidic residues" evidence="1">
    <location>
        <begin position="58"/>
        <end position="85"/>
    </location>
</feature>
<organism evidence="2 3">
    <name type="scientific">Roseimicrobium gellanilyticum</name>
    <dbReference type="NCBI Taxonomy" id="748857"/>
    <lineage>
        <taxon>Bacteria</taxon>
        <taxon>Pseudomonadati</taxon>
        <taxon>Verrucomicrobiota</taxon>
        <taxon>Verrucomicrobiia</taxon>
        <taxon>Verrucomicrobiales</taxon>
        <taxon>Verrucomicrobiaceae</taxon>
        <taxon>Roseimicrobium</taxon>
    </lineage>
</organism>
<evidence type="ECO:0000313" key="2">
    <source>
        <dbReference type="EMBL" id="RBP42431.1"/>
    </source>
</evidence>
<name>A0A366HI91_9BACT</name>
<dbReference type="RefSeq" id="WP_113959564.1">
    <property type="nucleotide sequence ID" value="NZ_QNRR01000006.1"/>
</dbReference>
<feature type="region of interest" description="Disordered" evidence="1">
    <location>
        <begin position="58"/>
        <end position="93"/>
    </location>
</feature>